<organism evidence="1">
    <name type="scientific">marine sediment metagenome</name>
    <dbReference type="NCBI Taxonomy" id="412755"/>
    <lineage>
        <taxon>unclassified sequences</taxon>
        <taxon>metagenomes</taxon>
        <taxon>ecological metagenomes</taxon>
    </lineage>
</organism>
<comment type="caution">
    <text evidence="1">The sequence shown here is derived from an EMBL/GenBank/DDBJ whole genome shotgun (WGS) entry which is preliminary data.</text>
</comment>
<gene>
    <name evidence="1" type="ORF">LCGC14_2205340</name>
</gene>
<evidence type="ECO:0000313" key="1">
    <source>
        <dbReference type="EMBL" id="KKL60438.1"/>
    </source>
</evidence>
<protein>
    <submittedName>
        <fullName evidence="1">Uncharacterized protein</fullName>
    </submittedName>
</protein>
<reference evidence="1" key="1">
    <citation type="journal article" date="2015" name="Nature">
        <title>Complex archaea that bridge the gap between prokaryotes and eukaryotes.</title>
        <authorList>
            <person name="Spang A."/>
            <person name="Saw J.H."/>
            <person name="Jorgensen S.L."/>
            <person name="Zaremba-Niedzwiedzka K."/>
            <person name="Martijn J."/>
            <person name="Lind A.E."/>
            <person name="van Eijk R."/>
            <person name="Schleper C."/>
            <person name="Guy L."/>
            <person name="Ettema T.J."/>
        </authorList>
    </citation>
    <scope>NUCLEOTIDE SEQUENCE</scope>
</reference>
<accession>A0A0F9DFD6</accession>
<sequence>MLKLTDDYSQQGEEQVRIIVEPGGPKRLEFTIKADQKSTRLSVWNPFRREWATVELIGQGDSCRATEKLGHGTRDAEIG</sequence>
<proteinExistence type="predicted"/>
<name>A0A0F9DFD6_9ZZZZ</name>
<dbReference type="EMBL" id="LAZR01029145">
    <property type="protein sequence ID" value="KKL60438.1"/>
    <property type="molecule type" value="Genomic_DNA"/>
</dbReference>
<dbReference type="AlphaFoldDB" id="A0A0F9DFD6"/>